<dbReference type="GO" id="GO:0005743">
    <property type="term" value="C:mitochondrial inner membrane"/>
    <property type="evidence" value="ECO:0007669"/>
    <property type="project" value="UniProtKB-SubCell"/>
</dbReference>
<gene>
    <name evidence="16" type="ORF">DIATSA_LOCUS8572</name>
</gene>
<evidence type="ECO:0000256" key="2">
    <source>
        <dbReference type="ARBA" id="ARBA00004443"/>
    </source>
</evidence>
<keyword evidence="17" id="KW-1185">Reference proteome</keyword>
<evidence type="ECO:0000313" key="17">
    <source>
        <dbReference type="Proteomes" id="UP001153714"/>
    </source>
</evidence>
<evidence type="ECO:0000256" key="12">
    <source>
        <dbReference type="ARBA" id="ARBA00023136"/>
    </source>
</evidence>
<keyword evidence="10" id="KW-0007">Acetylation</keyword>
<dbReference type="PANTHER" id="PTHR12485:SF1">
    <property type="entry name" value="NADH DEHYDROGENASE [UBIQUINONE] 1 ALPHA SUBCOMPLEX SUBUNIT 7"/>
    <property type="match status" value="1"/>
</dbReference>
<feature type="region of interest" description="Disordered" evidence="15">
    <location>
        <begin position="127"/>
        <end position="167"/>
    </location>
</feature>
<dbReference type="GO" id="GO:0006120">
    <property type="term" value="P:mitochondrial electron transport, NADH to ubiquinone"/>
    <property type="evidence" value="ECO:0007669"/>
    <property type="project" value="TreeGrafter"/>
</dbReference>
<evidence type="ECO:0000256" key="5">
    <source>
        <dbReference type="ARBA" id="ARBA00016383"/>
    </source>
</evidence>
<comment type="subcellular location">
    <subcellularLocation>
        <location evidence="2">Mitochondrion inner membrane</location>
        <topology evidence="2">Peripheral membrane protein</topology>
        <orientation evidence="2">Matrix side</orientation>
    </subcellularLocation>
</comment>
<evidence type="ECO:0000256" key="7">
    <source>
        <dbReference type="ARBA" id="ARBA00022660"/>
    </source>
</evidence>
<evidence type="ECO:0000256" key="6">
    <source>
        <dbReference type="ARBA" id="ARBA00022448"/>
    </source>
</evidence>
<evidence type="ECO:0000256" key="13">
    <source>
        <dbReference type="ARBA" id="ARBA00030360"/>
    </source>
</evidence>
<dbReference type="Proteomes" id="UP001153714">
    <property type="component" value="Chromosome 3"/>
</dbReference>
<comment type="subunit">
    <text evidence="4">Complex I is composed of 45 different subunits.</text>
</comment>
<sequence>MSKNPKWEFRDVSLLLQIFRDFLLGRKHTLHPRFPLKVASRSIPQPDIPRSPDIKYSNQYYYARNAFDSVKPPVVAPIAEGPAAGGDPTVKPKVSGVRPDSVCLPGLPIPGTPWAWDGHRYFECVPDVDRRPTCPPPPPPPPREDDSPCAQPAVPPCPLSPDKKRGH</sequence>
<dbReference type="InterPro" id="IPR009947">
    <property type="entry name" value="NDUA7"/>
</dbReference>
<keyword evidence="11" id="KW-0496">Mitochondrion</keyword>
<evidence type="ECO:0000313" key="16">
    <source>
        <dbReference type="EMBL" id="CAG9790925.1"/>
    </source>
</evidence>
<dbReference type="PANTHER" id="PTHR12485">
    <property type="entry name" value="NADH-UBIQUINONE OXIDOREDUCTASE SUBUNIT B"/>
    <property type="match status" value="1"/>
</dbReference>
<organism evidence="16 17">
    <name type="scientific">Diatraea saccharalis</name>
    <name type="common">sugarcane borer</name>
    <dbReference type="NCBI Taxonomy" id="40085"/>
    <lineage>
        <taxon>Eukaryota</taxon>
        <taxon>Metazoa</taxon>
        <taxon>Ecdysozoa</taxon>
        <taxon>Arthropoda</taxon>
        <taxon>Hexapoda</taxon>
        <taxon>Insecta</taxon>
        <taxon>Pterygota</taxon>
        <taxon>Neoptera</taxon>
        <taxon>Endopterygota</taxon>
        <taxon>Lepidoptera</taxon>
        <taxon>Glossata</taxon>
        <taxon>Ditrysia</taxon>
        <taxon>Pyraloidea</taxon>
        <taxon>Crambidae</taxon>
        <taxon>Crambinae</taxon>
        <taxon>Diatraea</taxon>
    </lineage>
</organism>
<evidence type="ECO:0000256" key="11">
    <source>
        <dbReference type="ARBA" id="ARBA00023128"/>
    </source>
</evidence>
<keyword evidence="9" id="KW-0249">Electron transport</keyword>
<evidence type="ECO:0000256" key="14">
    <source>
        <dbReference type="ARBA" id="ARBA00033401"/>
    </source>
</evidence>
<evidence type="ECO:0000256" key="15">
    <source>
        <dbReference type="SAM" id="MobiDB-lite"/>
    </source>
</evidence>
<name>A0A9N9R790_9NEOP</name>
<keyword evidence="6" id="KW-0813">Transport</keyword>
<evidence type="ECO:0000256" key="10">
    <source>
        <dbReference type="ARBA" id="ARBA00022990"/>
    </source>
</evidence>
<dbReference type="OrthoDB" id="7449810at2759"/>
<reference evidence="16" key="1">
    <citation type="submission" date="2021-12" db="EMBL/GenBank/DDBJ databases">
        <authorList>
            <person name="King R."/>
        </authorList>
    </citation>
    <scope>NUCLEOTIDE SEQUENCE</scope>
</reference>
<evidence type="ECO:0000256" key="8">
    <source>
        <dbReference type="ARBA" id="ARBA00022792"/>
    </source>
</evidence>
<evidence type="ECO:0000256" key="3">
    <source>
        <dbReference type="ARBA" id="ARBA00005482"/>
    </source>
</evidence>
<dbReference type="AlphaFoldDB" id="A0A9N9R790"/>
<evidence type="ECO:0000256" key="1">
    <source>
        <dbReference type="ARBA" id="ARBA00003195"/>
    </source>
</evidence>
<accession>A0A9N9R790</accession>
<keyword evidence="7" id="KW-0679">Respiratory chain</keyword>
<comment type="function">
    <text evidence="1">Accessory subunit of the mitochondrial membrane respiratory chain NADH dehydrogenase (Complex I), that is believed not to be involved in catalysis. Complex I functions in the transfer of electrons from NADH to the respiratory chain. The immediate electron acceptor for the enzyme is believed to be ubiquinone.</text>
</comment>
<keyword evidence="12" id="KW-0472">Membrane</keyword>
<dbReference type="EMBL" id="OU893334">
    <property type="protein sequence ID" value="CAG9790925.1"/>
    <property type="molecule type" value="Genomic_DNA"/>
</dbReference>
<reference evidence="16" key="2">
    <citation type="submission" date="2022-10" db="EMBL/GenBank/DDBJ databases">
        <authorList>
            <consortium name="ENA_rothamsted_submissions"/>
            <consortium name="culmorum"/>
            <person name="King R."/>
        </authorList>
    </citation>
    <scope>NUCLEOTIDE SEQUENCE</scope>
</reference>
<evidence type="ECO:0000256" key="4">
    <source>
        <dbReference type="ARBA" id="ARBA00011533"/>
    </source>
</evidence>
<comment type="similarity">
    <text evidence="3">Belongs to the complex I NDUFA7 subunit family.</text>
</comment>
<dbReference type="Pfam" id="PF07347">
    <property type="entry name" value="CI-B14_5a"/>
    <property type="match status" value="1"/>
</dbReference>
<proteinExistence type="inferred from homology"/>
<keyword evidence="8" id="KW-0999">Mitochondrion inner membrane</keyword>
<evidence type="ECO:0000256" key="9">
    <source>
        <dbReference type="ARBA" id="ARBA00022982"/>
    </source>
</evidence>
<protein>
    <recommendedName>
        <fullName evidence="5">NADH dehydrogenase [ubiquinone] 1 alpha subcomplex subunit 7</fullName>
    </recommendedName>
    <alternativeName>
        <fullName evidence="14">Complex I-B14.5a</fullName>
    </alternativeName>
    <alternativeName>
        <fullName evidence="13">NADH-ubiquinone oxidoreductase subunit B14.5a</fullName>
    </alternativeName>
</protein>